<protein>
    <submittedName>
        <fullName evidence="2">Uncharacterized protein</fullName>
    </submittedName>
</protein>
<evidence type="ECO:0000313" key="2">
    <source>
        <dbReference type="EMBL" id="KAG5186732.1"/>
    </source>
</evidence>
<accession>A0A836CI06</accession>
<evidence type="ECO:0000256" key="1">
    <source>
        <dbReference type="SAM" id="MobiDB-lite"/>
    </source>
</evidence>
<comment type="caution">
    <text evidence="2">The sequence shown here is derived from an EMBL/GenBank/DDBJ whole genome shotgun (WGS) entry which is preliminary data.</text>
</comment>
<dbReference type="Gene3D" id="2.60.120.200">
    <property type="match status" value="1"/>
</dbReference>
<gene>
    <name evidence="2" type="ORF">JKP88DRAFT_288580</name>
</gene>
<name>A0A836CI06_9STRA</name>
<reference evidence="2" key="1">
    <citation type="submission" date="2021-02" db="EMBL/GenBank/DDBJ databases">
        <title>First Annotated Genome of the Yellow-green Alga Tribonema minus.</title>
        <authorList>
            <person name="Mahan K.M."/>
        </authorList>
    </citation>
    <scope>NUCLEOTIDE SEQUENCE</scope>
    <source>
        <strain evidence="2">UTEX B ZZ1240</strain>
    </source>
</reference>
<organism evidence="2 3">
    <name type="scientific">Tribonema minus</name>
    <dbReference type="NCBI Taxonomy" id="303371"/>
    <lineage>
        <taxon>Eukaryota</taxon>
        <taxon>Sar</taxon>
        <taxon>Stramenopiles</taxon>
        <taxon>Ochrophyta</taxon>
        <taxon>PX clade</taxon>
        <taxon>Xanthophyceae</taxon>
        <taxon>Tribonematales</taxon>
        <taxon>Tribonemataceae</taxon>
        <taxon>Tribonema</taxon>
    </lineage>
</organism>
<proteinExistence type="predicted"/>
<sequence length="327" mass="33959">MSFLFVGELDIMEHINDQMAAYTTVHYATDSAGDHAMQSAGIAVNWPQGTFLKFAIERARDHRMAFYVGDQEILAPVPWANAFYGDPNPLLKPFDQKAAPWTIPSTGPLDISAPFYDEGSCSFERPLNVKYLGNAPELRGNSGLSVQVIPNSKAKFEAYLAPFGNGGGSRADYTVDFGAADTNFSIEVVVSDAQPGSTVSILLDSTKCHSNIAAVHAQGGELLIAATSLQQGSELCRYGSNLTVLGGTPPWCWPLGTPSDTAAATDPGPAANFGPAADPRPAADTGPATDPGPAADTGPAADPGSATDSGPAADTRPATTSADGPEL</sequence>
<evidence type="ECO:0000313" key="3">
    <source>
        <dbReference type="Proteomes" id="UP000664859"/>
    </source>
</evidence>
<feature type="compositionally biased region" description="Low complexity" evidence="1">
    <location>
        <begin position="256"/>
        <end position="304"/>
    </location>
</feature>
<keyword evidence="3" id="KW-1185">Reference proteome</keyword>
<feature type="region of interest" description="Disordered" evidence="1">
    <location>
        <begin position="256"/>
        <end position="327"/>
    </location>
</feature>
<dbReference type="EMBL" id="JAFCMP010000105">
    <property type="protein sequence ID" value="KAG5186732.1"/>
    <property type="molecule type" value="Genomic_DNA"/>
</dbReference>
<feature type="compositionally biased region" description="Polar residues" evidence="1">
    <location>
        <begin position="317"/>
        <end position="327"/>
    </location>
</feature>
<dbReference type="AlphaFoldDB" id="A0A836CI06"/>
<dbReference type="Proteomes" id="UP000664859">
    <property type="component" value="Unassembled WGS sequence"/>
</dbReference>